<dbReference type="Gene3D" id="3.40.720.10">
    <property type="entry name" value="Alkaline Phosphatase, subunit A"/>
    <property type="match status" value="1"/>
</dbReference>
<protein>
    <submittedName>
        <fullName evidence="2">Uncharacterized protein</fullName>
    </submittedName>
</protein>
<comment type="caution">
    <text evidence="2">The sequence shown here is derived from an EMBL/GenBank/DDBJ whole genome shotgun (WGS) entry which is preliminary data.</text>
</comment>
<name>A0AAU9J2F8_9CILI</name>
<dbReference type="PANTHER" id="PTHR10974">
    <property type="entry name" value="FI08016P-RELATED"/>
    <property type="match status" value="1"/>
</dbReference>
<sequence>MKLIRIWFALTLIAWILLFAIFYFSINQSSVSKEIAIWDLPNWGNNKLANVIKYPNFSKLKEEISSDLNYYDDEDTIFPLNIACKPDSFGYTFSEAERWFPSKTYPRCESLYHSEPGMINIDFAENKLYMNCSGWYVLGPAFEEIGSMPFLKPLLPYENPVALTSQEYAFGTCDKSKSDNFEHFVYKLRPKDLALKRAENYFKGEKPLNIVMLVVDSLSRRQFFRKLPISLNFLKNLSSNYSFFDFKLNNVMGRNSHFFIMPALFGDIKYEAIYRPYREDYHTENSIWKKLHEKGFVSFFGSDGCVDSFSAFLGRAPKIDHIMGSVFCAAKRFYGYDQDLKSQRCIGNKNAHKIIMDQILQFSEAYKNVSRFSYAHINTNHESTGTVISTLDLDLADFLTDITSRNEDLVLFIKGDHGLREGGWFQTTAGANEHRIPLTFLIASNSFLEKIPNSLQILSHNTKRLISNFDFYNTLLSLGHPNQTIFIDNSKNTSRRYRSYNLFKDCISANRTCADIGIPLEWCSCLPVKNIDEKHLNDPLILMIANEVLLKINMINKCNRPTDACGCKYLSLGSIVKGGIVDKNNDVYFKITFTTNESKYAVFRTDVRLSKIAINAEGNDIFKSIPIKIKDMKYMKIMNVNRIDAYESKCVIENKLNKKDQMYCLCNKA</sequence>
<organism evidence="2 3">
    <name type="scientific">Blepharisma stoltei</name>
    <dbReference type="NCBI Taxonomy" id="1481888"/>
    <lineage>
        <taxon>Eukaryota</taxon>
        <taxon>Sar</taxon>
        <taxon>Alveolata</taxon>
        <taxon>Ciliophora</taxon>
        <taxon>Postciliodesmatophora</taxon>
        <taxon>Heterotrichea</taxon>
        <taxon>Heterotrichida</taxon>
        <taxon>Blepharismidae</taxon>
        <taxon>Blepharisma</taxon>
    </lineage>
</organism>
<dbReference type="EMBL" id="CAJZBQ010000023">
    <property type="protein sequence ID" value="CAG9319439.1"/>
    <property type="molecule type" value="Genomic_DNA"/>
</dbReference>
<proteinExistence type="predicted"/>
<feature type="transmembrane region" description="Helical" evidence="1">
    <location>
        <begin position="7"/>
        <end position="26"/>
    </location>
</feature>
<evidence type="ECO:0000313" key="3">
    <source>
        <dbReference type="Proteomes" id="UP001162131"/>
    </source>
</evidence>
<evidence type="ECO:0000256" key="1">
    <source>
        <dbReference type="SAM" id="Phobius"/>
    </source>
</evidence>
<keyword evidence="1" id="KW-1133">Transmembrane helix</keyword>
<dbReference type="SUPFAM" id="SSF53649">
    <property type="entry name" value="Alkaline phosphatase-like"/>
    <property type="match status" value="1"/>
</dbReference>
<keyword evidence="1" id="KW-0812">Transmembrane</keyword>
<dbReference type="InterPro" id="IPR004245">
    <property type="entry name" value="DUF229"/>
</dbReference>
<dbReference type="InterPro" id="IPR017850">
    <property type="entry name" value="Alkaline_phosphatase_core_sf"/>
</dbReference>
<dbReference type="AlphaFoldDB" id="A0AAU9J2F8"/>
<dbReference type="Proteomes" id="UP001162131">
    <property type="component" value="Unassembled WGS sequence"/>
</dbReference>
<keyword evidence="1" id="KW-0472">Membrane</keyword>
<keyword evidence="3" id="KW-1185">Reference proteome</keyword>
<dbReference type="Pfam" id="PF02995">
    <property type="entry name" value="DUF229"/>
    <property type="match status" value="1"/>
</dbReference>
<evidence type="ECO:0000313" key="2">
    <source>
        <dbReference type="EMBL" id="CAG9319439.1"/>
    </source>
</evidence>
<dbReference type="PANTHER" id="PTHR10974:SF1">
    <property type="entry name" value="FI08016P-RELATED"/>
    <property type="match status" value="1"/>
</dbReference>
<reference evidence="2" key="1">
    <citation type="submission" date="2021-09" db="EMBL/GenBank/DDBJ databases">
        <authorList>
            <consortium name="AG Swart"/>
            <person name="Singh M."/>
            <person name="Singh A."/>
            <person name="Seah K."/>
            <person name="Emmerich C."/>
        </authorList>
    </citation>
    <scope>NUCLEOTIDE SEQUENCE</scope>
    <source>
        <strain evidence="2">ATCC30299</strain>
    </source>
</reference>
<dbReference type="GO" id="GO:0005615">
    <property type="term" value="C:extracellular space"/>
    <property type="evidence" value="ECO:0007669"/>
    <property type="project" value="TreeGrafter"/>
</dbReference>
<gene>
    <name evidence="2" type="ORF">BSTOLATCC_MIC23996</name>
</gene>
<accession>A0AAU9J2F8</accession>